<protein>
    <submittedName>
        <fullName evidence="1">Uncharacterized protein</fullName>
    </submittedName>
</protein>
<dbReference type="Proteomes" id="UP000032141">
    <property type="component" value="Chromosome C6"/>
</dbReference>
<evidence type="ECO:0000313" key="2">
    <source>
        <dbReference type="Proteomes" id="UP000032141"/>
    </source>
</evidence>
<dbReference type="Gramene" id="Bo6g082190.1">
    <property type="protein sequence ID" value="Bo6g082190.1"/>
    <property type="gene ID" value="Bo6g082190"/>
</dbReference>
<evidence type="ECO:0000313" key="1">
    <source>
        <dbReference type="EnsemblPlants" id="Bo6g082190.1"/>
    </source>
</evidence>
<name>A0A0D3CW53_BRAOL</name>
<accession>A0A0D3CW53</accession>
<sequence length="127" mass="13798">MSPSCFLVCEESSEFQAFAVKAYASRITSQQQPTSVIPHPTAFIYDIGLRNINHDCMTPILATATCQNCGVNDIEDGEVETEGQHTRTEMMMRADHGEGCDSNQLRIPLPSSSSAGIPTIMVEKGAM</sequence>
<dbReference type="AlphaFoldDB" id="A0A0D3CW53"/>
<proteinExistence type="predicted"/>
<keyword evidence="2" id="KW-1185">Reference proteome</keyword>
<organism evidence="1 2">
    <name type="scientific">Brassica oleracea var. oleracea</name>
    <dbReference type="NCBI Taxonomy" id="109376"/>
    <lineage>
        <taxon>Eukaryota</taxon>
        <taxon>Viridiplantae</taxon>
        <taxon>Streptophyta</taxon>
        <taxon>Embryophyta</taxon>
        <taxon>Tracheophyta</taxon>
        <taxon>Spermatophyta</taxon>
        <taxon>Magnoliopsida</taxon>
        <taxon>eudicotyledons</taxon>
        <taxon>Gunneridae</taxon>
        <taxon>Pentapetalae</taxon>
        <taxon>rosids</taxon>
        <taxon>malvids</taxon>
        <taxon>Brassicales</taxon>
        <taxon>Brassicaceae</taxon>
        <taxon>Brassiceae</taxon>
        <taxon>Brassica</taxon>
    </lineage>
</organism>
<dbReference type="EnsemblPlants" id="Bo6g082190.1">
    <property type="protein sequence ID" value="Bo6g082190.1"/>
    <property type="gene ID" value="Bo6g082190"/>
</dbReference>
<reference evidence="1 2" key="1">
    <citation type="journal article" date="2014" name="Genome Biol.">
        <title>Transcriptome and methylome profiling reveals relics of genome dominance in the mesopolyploid Brassica oleracea.</title>
        <authorList>
            <person name="Parkin I.A."/>
            <person name="Koh C."/>
            <person name="Tang H."/>
            <person name="Robinson S.J."/>
            <person name="Kagale S."/>
            <person name="Clarke W.E."/>
            <person name="Town C.D."/>
            <person name="Nixon J."/>
            <person name="Krishnakumar V."/>
            <person name="Bidwell S.L."/>
            <person name="Denoeud F."/>
            <person name="Belcram H."/>
            <person name="Links M.G."/>
            <person name="Just J."/>
            <person name="Clarke C."/>
            <person name="Bender T."/>
            <person name="Huebert T."/>
            <person name="Mason A.S."/>
            <person name="Pires J.C."/>
            <person name="Barker G."/>
            <person name="Moore J."/>
            <person name="Walley P.G."/>
            <person name="Manoli S."/>
            <person name="Batley J."/>
            <person name="Edwards D."/>
            <person name="Nelson M.N."/>
            <person name="Wang X."/>
            <person name="Paterson A.H."/>
            <person name="King G."/>
            <person name="Bancroft I."/>
            <person name="Chalhoub B."/>
            <person name="Sharpe A.G."/>
        </authorList>
    </citation>
    <scope>NUCLEOTIDE SEQUENCE</scope>
    <source>
        <strain evidence="1 2">cv. TO1000</strain>
    </source>
</reference>
<reference evidence="1" key="2">
    <citation type="submission" date="2015-03" db="UniProtKB">
        <authorList>
            <consortium name="EnsemblPlants"/>
        </authorList>
    </citation>
    <scope>IDENTIFICATION</scope>
</reference>
<dbReference type="HOGENOM" id="CLU_1973609_0_0_1"/>